<dbReference type="CDD" id="cd06558">
    <property type="entry name" value="crotonase-like"/>
    <property type="match status" value="1"/>
</dbReference>
<dbReference type="AlphaFoldDB" id="A0A420Y852"/>
<comment type="caution">
    <text evidence="2">The sequence shown here is derived from an EMBL/GenBank/DDBJ whole genome shotgun (WGS) entry which is preliminary data.</text>
</comment>
<dbReference type="Pfam" id="PF00378">
    <property type="entry name" value="ECH_1"/>
    <property type="match status" value="1"/>
</dbReference>
<evidence type="ECO:0000256" key="1">
    <source>
        <dbReference type="SAM" id="Coils"/>
    </source>
</evidence>
<dbReference type="GO" id="GO:0006635">
    <property type="term" value="P:fatty acid beta-oxidation"/>
    <property type="evidence" value="ECO:0007669"/>
    <property type="project" value="TreeGrafter"/>
</dbReference>
<dbReference type="Gene3D" id="3.90.226.10">
    <property type="entry name" value="2-enoyl-CoA Hydratase, Chain A, domain 1"/>
    <property type="match status" value="1"/>
</dbReference>
<dbReference type="PANTHER" id="PTHR11941:SF75">
    <property type="entry name" value="ENOYL-COA HYDRATASE_ISOMERASE FAMILY PROTEIN"/>
    <property type="match status" value="1"/>
</dbReference>
<evidence type="ECO:0000313" key="3">
    <source>
        <dbReference type="Proteomes" id="UP000275385"/>
    </source>
</evidence>
<keyword evidence="1" id="KW-0175">Coiled coil</keyword>
<dbReference type="EMBL" id="QVQW01000036">
    <property type="protein sequence ID" value="RKU43997.1"/>
    <property type="molecule type" value="Genomic_DNA"/>
</dbReference>
<evidence type="ECO:0008006" key="4">
    <source>
        <dbReference type="Google" id="ProtNLM"/>
    </source>
</evidence>
<name>A0A420Y852_9PEZI</name>
<dbReference type="STRING" id="177199.A0A420Y852"/>
<reference evidence="2 3" key="1">
    <citation type="submission" date="2018-08" db="EMBL/GenBank/DDBJ databases">
        <title>Draft genome of the lignicolous fungus Coniochaeta pulveracea.</title>
        <authorList>
            <person name="Borstlap C.J."/>
            <person name="De Witt R.N."/>
            <person name="Botha A."/>
            <person name="Volschenk H."/>
        </authorList>
    </citation>
    <scope>NUCLEOTIDE SEQUENCE [LARGE SCALE GENOMIC DNA]</scope>
    <source>
        <strain evidence="2 3">CAB683</strain>
    </source>
</reference>
<dbReference type="OrthoDB" id="1696280at2759"/>
<accession>A0A420Y852</accession>
<keyword evidence="3" id="KW-1185">Reference proteome</keyword>
<gene>
    <name evidence="2" type="ORF">DL546_006673</name>
</gene>
<proteinExistence type="predicted"/>
<dbReference type="InterPro" id="IPR029045">
    <property type="entry name" value="ClpP/crotonase-like_dom_sf"/>
</dbReference>
<feature type="coiled-coil region" evidence="1">
    <location>
        <begin position="238"/>
        <end position="265"/>
    </location>
</feature>
<dbReference type="FunFam" id="3.90.226.10:FF:000081">
    <property type="entry name" value="Enoyl-CoA hydratase/isomerase"/>
    <property type="match status" value="1"/>
</dbReference>
<dbReference type="GO" id="GO:0005777">
    <property type="term" value="C:peroxisome"/>
    <property type="evidence" value="ECO:0007669"/>
    <property type="project" value="TreeGrafter"/>
</dbReference>
<organism evidence="2 3">
    <name type="scientific">Coniochaeta pulveracea</name>
    <dbReference type="NCBI Taxonomy" id="177199"/>
    <lineage>
        <taxon>Eukaryota</taxon>
        <taxon>Fungi</taxon>
        <taxon>Dikarya</taxon>
        <taxon>Ascomycota</taxon>
        <taxon>Pezizomycotina</taxon>
        <taxon>Sordariomycetes</taxon>
        <taxon>Sordariomycetidae</taxon>
        <taxon>Coniochaetales</taxon>
        <taxon>Coniochaetaceae</taxon>
        <taxon>Coniochaeta</taxon>
    </lineage>
</organism>
<dbReference type="SUPFAM" id="SSF52096">
    <property type="entry name" value="ClpP/crotonase"/>
    <property type="match status" value="1"/>
</dbReference>
<dbReference type="InterPro" id="IPR001753">
    <property type="entry name" value="Enoyl-CoA_hydra/iso"/>
</dbReference>
<dbReference type="GO" id="GO:0004165">
    <property type="term" value="F:delta(3)-delta(2)-enoyl-CoA isomerase activity"/>
    <property type="evidence" value="ECO:0007669"/>
    <property type="project" value="TreeGrafter"/>
</dbReference>
<evidence type="ECO:0000313" key="2">
    <source>
        <dbReference type="EMBL" id="RKU43997.1"/>
    </source>
</evidence>
<dbReference type="Proteomes" id="UP000275385">
    <property type="component" value="Unassembled WGS sequence"/>
</dbReference>
<dbReference type="PANTHER" id="PTHR11941">
    <property type="entry name" value="ENOYL-COA HYDRATASE-RELATED"/>
    <property type="match status" value="1"/>
</dbReference>
<sequence length="268" mass="29251">MSKALFTLPIGTSGSIVCTEPAPTVYLLTFTSPPDNRLTTTFCQALIDALDLIEFGGYAPGVVVTTSGIPKFYSNGLDLEHAMSTEGFFENSLYKLFNRLLTYPMPTIALLNGHAFAGGLMTAMHHDYRIMNPAKGFLCLNELDFGVPLTPAMSAIFRIKTPAATYRALALEAHRFDAKQAAAAGLVDGTGGLEEVLELIKTRKLTQKGKTGIYHVMKREMYRESVAALSVEGGKLDAERLAKEREREEKRVAAGKKKVAELKTKAKL</sequence>
<protein>
    <recommendedName>
        <fullName evidence="4">Enoyl-CoA hydratase/isomerase</fullName>
    </recommendedName>
</protein>